<keyword evidence="5 6" id="KW-0539">Nucleus</keyword>
<comment type="caution">
    <text evidence="9">The sequence shown here is derived from an EMBL/GenBank/DDBJ whole genome shotgun (WGS) entry which is preliminary data.</text>
</comment>
<evidence type="ECO:0000313" key="9">
    <source>
        <dbReference type="EMBL" id="KAL3289790.1"/>
    </source>
</evidence>
<reference evidence="9 10" key="1">
    <citation type="journal article" date="2021" name="BMC Biol.">
        <title>Horizontally acquired antibacterial genes associated with adaptive radiation of ladybird beetles.</title>
        <authorList>
            <person name="Li H.S."/>
            <person name="Tang X.F."/>
            <person name="Huang Y.H."/>
            <person name="Xu Z.Y."/>
            <person name="Chen M.L."/>
            <person name="Du X.Y."/>
            <person name="Qiu B.Y."/>
            <person name="Chen P.T."/>
            <person name="Zhang W."/>
            <person name="Slipinski A."/>
            <person name="Escalona H.E."/>
            <person name="Waterhouse R.M."/>
            <person name="Zwick A."/>
            <person name="Pang H."/>
        </authorList>
    </citation>
    <scope>NUCLEOTIDE SEQUENCE [LARGE SCALE GENOMIC DNA]</scope>
    <source>
        <strain evidence="9">SYSU2018</strain>
    </source>
</reference>
<evidence type="ECO:0000256" key="7">
    <source>
        <dbReference type="SAM" id="MobiDB-lite"/>
    </source>
</evidence>
<name>A0ABD2PH83_9CUCU</name>
<sequence>MYTTQIFAPMNTTHSGSGTPSPIPYSEHGVQYTQTIVGTSSSYSVPRPASSTAFSSSEPYYRYNDYTTVASGAGTPEPIYSSQLRQSQLGYADDASAGGATSSFVERYVRQSYHGKSVIATTAAGLTVDLPSPDSGIGADAITPRDQNTLHQSFDYTELCQTNSSLLDPLSLSQRSNSSTSPGAQATSRSRPWHDFGRQNDADKIQIPKIFSPVGFKYHLETPISTSQRREDDRITYINKGQFYGITLEYIPDPDKQLKSQTVKSVVMLMFREEKSPEDEIKAWQFWHGRQHSVKQRILDADTKNSVGLVGCIEEVAHNAIAIYWNPLESPAKINIAVQCLSTDFSSQKGVKGLPLHLQIDTYEDPRDSQIYHRGYCQIKVFCDKGAERKTRDEERRAAKRKLTATGRKKLDELYHPMCERSEFYTMSDLAKPPVLFSPAEDLDKLTTMELQGIYPHDPEGSFGGSVDHVKAGSPFLLHPAVKPPTTPTLKFHNHFPPEADKKDNLLDNSLTTDGNVFSPPLKRMKMSTGGPGSVGPPPLNERVMLYVRQENEDVYTPLHVVPPTTQGLLNAHYSQD</sequence>
<dbReference type="EMBL" id="JABFTP020000186">
    <property type="protein sequence ID" value="KAL3289790.1"/>
    <property type="molecule type" value="Genomic_DNA"/>
</dbReference>
<protein>
    <recommendedName>
        <fullName evidence="8">Grh/CP2 DB domain-containing protein</fullName>
    </recommendedName>
</protein>
<accession>A0ABD2PH83</accession>
<evidence type="ECO:0000256" key="3">
    <source>
        <dbReference type="ARBA" id="ARBA00023125"/>
    </source>
</evidence>
<dbReference type="InterPro" id="IPR007604">
    <property type="entry name" value="CP2"/>
</dbReference>
<feature type="region of interest" description="Disordered" evidence="7">
    <location>
        <begin position="513"/>
        <end position="538"/>
    </location>
</feature>
<dbReference type="InterPro" id="IPR040167">
    <property type="entry name" value="TF_CP2-like"/>
</dbReference>
<proteinExistence type="predicted"/>
<dbReference type="PANTHER" id="PTHR11037">
    <property type="entry name" value="TRANSCRIPTION FACTOR CP2"/>
    <property type="match status" value="1"/>
</dbReference>
<feature type="domain" description="Grh/CP2 DB" evidence="8">
    <location>
        <begin position="212"/>
        <end position="438"/>
    </location>
</feature>
<dbReference type="Proteomes" id="UP001516400">
    <property type="component" value="Unassembled WGS sequence"/>
</dbReference>
<dbReference type="GO" id="GO:0003677">
    <property type="term" value="F:DNA binding"/>
    <property type="evidence" value="ECO:0007669"/>
    <property type="project" value="UniProtKB-KW"/>
</dbReference>
<evidence type="ECO:0000256" key="5">
    <source>
        <dbReference type="ARBA" id="ARBA00023242"/>
    </source>
</evidence>
<dbReference type="AlphaFoldDB" id="A0ABD2PH83"/>
<evidence type="ECO:0000256" key="1">
    <source>
        <dbReference type="ARBA" id="ARBA00004123"/>
    </source>
</evidence>
<keyword evidence="2" id="KW-0805">Transcription regulation</keyword>
<dbReference type="Pfam" id="PF25416">
    <property type="entry name" value="GRHL1_C"/>
    <property type="match status" value="1"/>
</dbReference>
<evidence type="ECO:0000259" key="8">
    <source>
        <dbReference type="PROSITE" id="PS51968"/>
    </source>
</evidence>
<keyword evidence="4" id="KW-0804">Transcription</keyword>
<dbReference type="PROSITE" id="PS51968">
    <property type="entry name" value="GRH_CP2_DB"/>
    <property type="match status" value="1"/>
</dbReference>
<dbReference type="InterPro" id="IPR057520">
    <property type="entry name" value="GRHL1/CP2_C"/>
</dbReference>
<organism evidence="9 10">
    <name type="scientific">Cryptolaemus montrouzieri</name>
    <dbReference type="NCBI Taxonomy" id="559131"/>
    <lineage>
        <taxon>Eukaryota</taxon>
        <taxon>Metazoa</taxon>
        <taxon>Ecdysozoa</taxon>
        <taxon>Arthropoda</taxon>
        <taxon>Hexapoda</taxon>
        <taxon>Insecta</taxon>
        <taxon>Pterygota</taxon>
        <taxon>Neoptera</taxon>
        <taxon>Endopterygota</taxon>
        <taxon>Coleoptera</taxon>
        <taxon>Polyphaga</taxon>
        <taxon>Cucujiformia</taxon>
        <taxon>Coccinelloidea</taxon>
        <taxon>Coccinellidae</taxon>
        <taxon>Scymninae</taxon>
        <taxon>Scymnini</taxon>
        <taxon>Cryptolaemus</taxon>
    </lineage>
</organism>
<dbReference type="Pfam" id="PF04516">
    <property type="entry name" value="CP2"/>
    <property type="match status" value="1"/>
</dbReference>
<keyword evidence="3 6" id="KW-0238">DNA-binding</keyword>
<keyword evidence="10" id="KW-1185">Reference proteome</keyword>
<dbReference type="GO" id="GO:0005634">
    <property type="term" value="C:nucleus"/>
    <property type="evidence" value="ECO:0007669"/>
    <property type="project" value="UniProtKB-SubCell"/>
</dbReference>
<evidence type="ECO:0000256" key="2">
    <source>
        <dbReference type="ARBA" id="ARBA00023015"/>
    </source>
</evidence>
<comment type="subcellular location">
    <subcellularLocation>
        <location evidence="1 6">Nucleus</location>
    </subcellularLocation>
</comment>
<feature type="region of interest" description="Disordered" evidence="7">
    <location>
        <begin position="170"/>
        <end position="199"/>
    </location>
</feature>
<feature type="compositionally biased region" description="Low complexity" evidence="7">
    <location>
        <begin position="171"/>
        <end position="181"/>
    </location>
</feature>
<evidence type="ECO:0000256" key="6">
    <source>
        <dbReference type="PROSITE-ProRule" id="PRU01313"/>
    </source>
</evidence>
<evidence type="ECO:0000256" key="4">
    <source>
        <dbReference type="ARBA" id="ARBA00023163"/>
    </source>
</evidence>
<gene>
    <name evidence="9" type="ORF">HHI36_023182</name>
</gene>
<dbReference type="PANTHER" id="PTHR11037:SF20">
    <property type="entry name" value="PROTEIN GRAINYHEAD"/>
    <property type="match status" value="1"/>
</dbReference>
<evidence type="ECO:0000313" key="10">
    <source>
        <dbReference type="Proteomes" id="UP001516400"/>
    </source>
</evidence>